<organism evidence="2 3">
    <name type="scientific">Phialocephala subalpina</name>
    <dbReference type="NCBI Taxonomy" id="576137"/>
    <lineage>
        <taxon>Eukaryota</taxon>
        <taxon>Fungi</taxon>
        <taxon>Dikarya</taxon>
        <taxon>Ascomycota</taxon>
        <taxon>Pezizomycotina</taxon>
        <taxon>Leotiomycetes</taxon>
        <taxon>Helotiales</taxon>
        <taxon>Mollisiaceae</taxon>
        <taxon>Phialocephala</taxon>
        <taxon>Phialocephala fortinii species complex</taxon>
    </lineage>
</organism>
<evidence type="ECO:0000313" key="2">
    <source>
        <dbReference type="EMBL" id="CZR67754.1"/>
    </source>
</evidence>
<feature type="compositionally biased region" description="Low complexity" evidence="1">
    <location>
        <begin position="70"/>
        <end position="81"/>
    </location>
</feature>
<dbReference type="Proteomes" id="UP000184330">
    <property type="component" value="Unassembled WGS sequence"/>
</dbReference>
<feature type="compositionally biased region" description="Polar residues" evidence="1">
    <location>
        <begin position="51"/>
        <end position="61"/>
    </location>
</feature>
<dbReference type="EMBL" id="FJOG01000047">
    <property type="protein sequence ID" value="CZR67754.1"/>
    <property type="molecule type" value="Genomic_DNA"/>
</dbReference>
<reference evidence="2 3" key="1">
    <citation type="submission" date="2016-03" db="EMBL/GenBank/DDBJ databases">
        <authorList>
            <person name="Ploux O."/>
        </authorList>
    </citation>
    <scope>NUCLEOTIDE SEQUENCE [LARGE SCALE GENOMIC DNA]</scope>
    <source>
        <strain evidence="2 3">UAMH 11012</strain>
    </source>
</reference>
<keyword evidence="3" id="KW-1185">Reference proteome</keyword>
<evidence type="ECO:0000256" key="1">
    <source>
        <dbReference type="SAM" id="MobiDB-lite"/>
    </source>
</evidence>
<accession>A0A1L7XRU3</accession>
<feature type="region of interest" description="Disordered" evidence="1">
    <location>
        <begin position="30"/>
        <end position="93"/>
    </location>
</feature>
<protein>
    <submittedName>
        <fullName evidence="2">Uncharacterized protein</fullName>
    </submittedName>
</protein>
<feature type="compositionally biased region" description="Low complexity" evidence="1">
    <location>
        <begin position="36"/>
        <end position="50"/>
    </location>
</feature>
<proteinExistence type="predicted"/>
<evidence type="ECO:0000313" key="3">
    <source>
        <dbReference type="Proteomes" id="UP000184330"/>
    </source>
</evidence>
<sequence>MTLSSIPIQSASSLVTLTTVYVLPSDFSTSTTVLAPPSSSSFDWPPSTSSAETQTPLSSTESPPPAASLTTESQAPPSSTASPPPPPYQTGTCNLHILEVSTGQTVPIVTQLKVTDGGGTLLTYPEFTTR</sequence>
<dbReference type="AlphaFoldDB" id="A0A1L7XRU3"/>
<name>A0A1L7XRU3_9HELO</name>
<gene>
    <name evidence="2" type="ORF">PAC_17653</name>
</gene>